<name>A0ACC1CGR5_9NEOP</name>
<gene>
    <name evidence="1" type="ORF">K1T71_013536</name>
</gene>
<accession>A0ACC1CGR5</accession>
<sequence>ATYRTRTTNNDNLFSFKTLDSPSMQTWSTFQLQKGIQSHNILKIYRLSNFCNLQLTPVDWAPYERDSYLW</sequence>
<organism evidence="1 2">
    <name type="scientific">Dendrolimus kikuchii</name>
    <dbReference type="NCBI Taxonomy" id="765133"/>
    <lineage>
        <taxon>Eukaryota</taxon>
        <taxon>Metazoa</taxon>
        <taxon>Ecdysozoa</taxon>
        <taxon>Arthropoda</taxon>
        <taxon>Hexapoda</taxon>
        <taxon>Insecta</taxon>
        <taxon>Pterygota</taxon>
        <taxon>Neoptera</taxon>
        <taxon>Endopterygota</taxon>
        <taxon>Lepidoptera</taxon>
        <taxon>Glossata</taxon>
        <taxon>Ditrysia</taxon>
        <taxon>Bombycoidea</taxon>
        <taxon>Lasiocampidae</taxon>
        <taxon>Dendrolimus</taxon>
    </lineage>
</organism>
<keyword evidence="2" id="KW-1185">Reference proteome</keyword>
<evidence type="ECO:0000313" key="2">
    <source>
        <dbReference type="Proteomes" id="UP000824533"/>
    </source>
</evidence>
<dbReference type="EMBL" id="CM034412">
    <property type="protein sequence ID" value="KAJ0170764.1"/>
    <property type="molecule type" value="Genomic_DNA"/>
</dbReference>
<proteinExistence type="predicted"/>
<dbReference type="Proteomes" id="UP000824533">
    <property type="component" value="Linkage Group LG26"/>
</dbReference>
<feature type="non-terminal residue" evidence="1">
    <location>
        <position position="1"/>
    </location>
</feature>
<reference evidence="1 2" key="1">
    <citation type="journal article" date="2021" name="Front. Genet.">
        <title>Chromosome-Level Genome Assembly Reveals Significant Gene Expansion in the Toll and IMD Signaling Pathways of Dendrolimus kikuchii.</title>
        <authorList>
            <person name="Zhou J."/>
            <person name="Wu P."/>
            <person name="Xiong Z."/>
            <person name="Liu N."/>
            <person name="Zhao N."/>
            <person name="Ji M."/>
            <person name="Qiu Y."/>
            <person name="Yang B."/>
        </authorList>
    </citation>
    <scope>NUCLEOTIDE SEQUENCE [LARGE SCALE GENOMIC DNA]</scope>
    <source>
        <strain evidence="1">Ann1</strain>
    </source>
</reference>
<protein>
    <submittedName>
        <fullName evidence="1">Uncharacterized protein</fullName>
    </submittedName>
</protein>
<comment type="caution">
    <text evidence="1">The sequence shown here is derived from an EMBL/GenBank/DDBJ whole genome shotgun (WGS) entry which is preliminary data.</text>
</comment>
<evidence type="ECO:0000313" key="1">
    <source>
        <dbReference type="EMBL" id="KAJ0170764.1"/>
    </source>
</evidence>
<feature type="non-terminal residue" evidence="1">
    <location>
        <position position="70"/>
    </location>
</feature>